<evidence type="ECO:0008006" key="5">
    <source>
        <dbReference type="Google" id="ProtNLM"/>
    </source>
</evidence>
<evidence type="ECO:0000313" key="4">
    <source>
        <dbReference type="Proteomes" id="UP000034150"/>
    </source>
</evidence>
<name>A0A0M2K5V5_9MYCO</name>
<dbReference type="EMBL" id="LAUZ02000008">
    <property type="protein sequence ID" value="KKF02612.1"/>
    <property type="molecule type" value="Genomic_DNA"/>
</dbReference>
<accession>A0A0M2K5V5</accession>
<sequence length="88" mass="8813">MTMMVKRAVVAASAVGVAVGVALLPAFVVTTTVAQQPWDPGCWGPFAWGSNDCDWSPTSGPSSGGPWDPSVTGPGQFNRAGTGSGSSS</sequence>
<evidence type="ECO:0000256" key="1">
    <source>
        <dbReference type="SAM" id="MobiDB-lite"/>
    </source>
</evidence>
<proteinExistence type="predicted"/>
<dbReference type="AlphaFoldDB" id="A0A0M2K5V5"/>
<organism evidence="3 4">
    <name type="scientific">Mycolicibacterium obuense</name>
    <dbReference type="NCBI Taxonomy" id="1807"/>
    <lineage>
        <taxon>Bacteria</taxon>
        <taxon>Bacillati</taxon>
        <taxon>Actinomycetota</taxon>
        <taxon>Actinomycetes</taxon>
        <taxon>Mycobacteriales</taxon>
        <taxon>Mycobacteriaceae</taxon>
        <taxon>Mycolicibacterium</taxon>
    </lineage>
</organism>
<dbReference type="STRING" id="1807.MOBUDSM44075_05362"/>
<evidence type="ECO:0000256" key="2">
    <source>
        <dbReference type="SAM" id="SignalP"/>
    </source>
</evidence>
<feature type="compositionally biased region" description="Polar residues" evidence="1">
    <location>
        <begin position="73"/>
        <end position="88"/>
    </location>
</feature>
<keyword evidence="2" id="KW-0732">Signal</keyword>
<feature type="compositionally biased region" description="Low complexity" evidence="1">
    <location>
        <begin position="54"/>
        <end position="70"/>
    </location>
</feature>
<comment type="caution">
    <text evidence="3">The sequence shown here is derived from an EMBL/GenBank/DDBJ whole genome shotgun (WGS) entry which is preliminary data.</text>
</comment>
<feature type="chain" id="PRO_5005635813" description="Secreted protein" evidence="2">
    <location>
        <begin position="35"/>
        <end position="88"/>
    </location>
</feature>
<evidence type="ECO:0000313" key="3">
    <source>
        <dbReference type="EMBL" id="KKF02612.1"/>
    </source>
</evidence>
<reference evidence="3 4" key="1">
    <citation type="journal article" date="2015" name="Genome Announc.">
        <title>Draft Genome Sequence of Mycobacterium obuense Strain UC1, Isolated from Patient Sputum.</title>
        <authorList>
            <person name="Greninger A.L."/>
            <person name="Cunningham G."/>
            <person name="Hsu E.D."/>
            <person name="Yu J.M."/>
            <person name="Chiu C.Y."/>
            <person name="Miller S."/>
        </authorList>
    </citation>
    <scope>NUCLEOTIDE SEQUENCE [LARGE SCALE GENOMIC DNA]</scope>
    <source>
        <strain evidence="3 4">UC1</strain>
    </source>
</reference>
<dbReference type="PATRIC" id="fig|1807.13.peg.1081"/>
<dbReference type="Proteomes" id="UP000034150">
    <property type="component" value="Unassembled WGS sequence"/>
</dbReference>
<gene>
    <name evidence="3" type="ORF">WN67_07225</name>
</gene>
<feature type="signal peptide" evidence="2">
    <location>
        <begin position="1"/>
        <end position="34"/>
    </location>
</feature>
<keyword evidence="4" id="KW-1185">Reference proteome</keyword>
<protein>
    <recommendedName>
        <fullName evidence="5">Secreted protein</fullName>
    </recommendedName>
</protein>
<feature type="region of interest" description="Disordered" evidence="1">
    <location>
        <begin position="53"/>
        <end position="88"/>
    </location>
</feature>